<comment type="caution">
    <text evidence="1">The sequence shown here is derived from an EMBL/GenBank/DDBJ whole genome shotgun (WGS) entry which is preliminary data.</text>
</comment>
<dbReference type="RefSeq" id="WP_190788898.1">
    <property type="nucleotide sequence ID" value="NZ_JACXLC010000001.1"/>
</dbReference>
<protein>
    <recommendedName>
        <fullName evidence="3">ATP-binding protein</fullName>
    </recommendedName>
</protein>
<gene>
    <name evidence="1" type="ORF">IB285_14885</name>
</gene>
<evidence type="ECO:0000313" key="2">
    <source>
        <dbReference type="Proteomes" id="UP000635384"/>
    </source>
</evidence>
<sequence>MTDLFTPKFGFAEVDGVARARERGIEPRLKPSGYKVEEIGPLAEFLHNAESDNPSIPTWLDADSLDRFFGALSVSGATSQSAGSSRAWLCGSELSDEEMITTFQQRAHLSAKKAGFASNSPFIASALGELIGNVVDHSNAVETGKALLLAKNGQIELVVSDRGIGALSSLRTCELFVSLSNEGEALTKMIEKGVSRFGEASSHGFGFRPIFEKLANMTGYLRFRSGDYALTLDGRFGDKVSLQLAQKPRLPGFFVNVVCRLDNKRTDRIAL</sequence>
<name>A0ABR8KVX5_9SPHN</name>
<keyword evidence="2" id="KW-1185">Reference proteome</keyword>
<dbReference type="EMBL" id="JACXLC010000001">
    <property type="protein sequence ID" value="MBD2843545.1"/>
    <property type="molecule type" value="Genomic_DNA"/>
</dbReference>
<organism evidence="1 2">
    <name type="scientific">Erythrobacter rubeus</name>
    <dbReference type="NCBI Taxonomy" id="2760803"/>
    <lineage>
        <taxon>Bacteria</taxon>
        <taxon>Pseudomonadati</taxon>
        <taxon>Pseudomonadota</taxon>
        <taxon>Alphaproteobacteria</taxon>
        <taxon>Sphingomonadales</taxon>
        <taxon>Erythrobacteraceae</taxon>
        <taxon>Erythrobacter/Porphyrobacter group</taxon>
        <taxon>Erythrobacter</taxon>
    </lineage>
</organism>
<evidence type="ECO:0000313" key="1">
    <source>
        <dbReference type="EMBL" id="MBD2843545.1"/>
    </source>
</evidence>
<reference evidence="1 2" key="1">
    <citation type="submission" date="2020-09" db="EMBL/GenBank/DDBJ databases">
        <authorList>
            <person name="Yoon J.-W."/>
        </authorList>
    </citation>
    <scope>NUCLEOTIDE SEQUENCE [LARGE SCALE GENOMIC DNA]</scope>
    <source>
        <strain evidence="1 2">KMU-140</strain>
    </source>
</reference>
<proteinExistence type="predicted"/>
<accession>A0ABR8KVX5</accession>
<dbReference type="Proteomes" id="UP000635384">
    <property type="component" value="Unassembled WGS sequence"/>
</dbReference>
<evidence type="ECO:0008006" key="3">
    <source>
        <dbReference type="Google" id="ProtNLM"/>
    </source>
</evidence>